<keyword evidence="6" id="KW-1185">Reference proteome</keyword>
<keyword evidence="2" id="KW-0238">DNA-binding</keyword>
<dbReference type="InterPro" id="IPR019888">
    <property type="entry name" value="Tscrpt_reg_AsnC-like"/>
</dbReference>
<dbReference type="OrthoDB" id="667919at2"/>
<evidence type="ECO:0000256" key="3">
    <source>
        <dbReference type="ARBA" id="ARBA00023163"/>
    </source>
</evidence>
<dbReference type="Gene3D" id="1.10.10.10">
    <property type="entry name" value="Winged helix-like DNA-binding domain superfamily/Winged helix DNA-binding domain"/>
    <property type="match status" value="1"/>
</dbReference>
<gene>
    <name evidence="5" type="ORF">DQ356_02945</name>
</gene>
<dbReference type="InterPro" id="IPR019887">
    <property type="entry name" value="Tscrpt_reg_AsnC/Lrp_C"/>
</dbReference>
<dbReference type="InterPro" id="IPR036388">
    <property type="entry name" value="WH-like_DNA-bd_sf"/>
</dbReference>
<feature type="domain" description="HTH asnC-type" evidence="4">
    <location>
        <begin position="5"/>
        <end position="66"/>
    </location>
</feature>
<dbReference type="AlphaFoldDB" id="A0A368N2Z5"/>
<keyword evidence="3" id="KW-0804">Transcription</keyword>
<dbReference type="SUPFAM" id="SSF46785">
    <property type="entry name" value="Winged helix' DNA-binding domain"/>
    <property type="match status" value="1"/>
</dbReference>
<dbReference type="PROSITE" id="PS50956">
    <property type="entry name" value="HTH_ASNC_2"/>
    <property type="match status" value="1"/>
</dbReference>
<dbReference type="SUPFAM" id="SSF54909">
    <property type="entry name" value="Dimeric alpha+beta barrel"/>
    <property type="match status" value="1"/>
</dbReference>
<dbReference type="GO" id="GO:0043565">
    <property type="term" value="F:sequence-specific DNA binding"/>
    <property type="evidence" value="ECO:0007669"/>
    <property type="project" value="InterPro"/>
</dbReference>
<dbReference type="GO" id="GO:0006355">
    <property type="term" value="P:regulation of DNA-templated transcription"/>
    <property type="evidence" value="ECO:0007669"/>
    <property type="project" value="UniProtKB-ARBA"/>
</dbReference>
<name>A0A368N2Z5_9FLAO</name>
<dbReference type="RefSeq" id="WP_114302973.1">
    <property type="nucleotide sequence ID" value="NZ_QPIE01000002.1"/>
</dbReference>
<dbReference type="PRINTS" id="PR00033">
    <property type="entry name" value="HTHASNC"/>
</dbReference>
<organism evidence="5 6">
    <name type="scientific">Chryseobacterium lacus</name>
    <dbReference type="NCBI Taxonomy" id="2058346"/>
    <lineage>
        <taxon>Bacteria</taxon>
        <taxon>Pseudomonadati</taxon>
        <taxon>Bacteroidota</taxon>
        <taxon>Flavobacteriia</taxon>
        <taxon>Flavobacteriales</taxon>
        <taxon>Weeksellaceae</taxon>
        <taxon>Chryseobacterium group</taxon>
        <taxon>Chryseobacterium</taxon>
    </lineage>
</organism>
<dbReference type="PANTHER" id="PTHR30154:SF34">
    <property type="entry name" value="TRANSCRIPTIONAL REGULATOR AZLB"/>
    <property type="match status" value="1"/>
</dbReference>
<evidence type="ECO:0000256" key="1">
    <source>
        <dbReference type="ARBA" id="ARBA00023015"/>
    </source>
</evidence>
<evidence type="ECO:0000259" key="4">
    <source>
        <dbReference type="PROSITE" id="PS50956"/>
    </source>
</evidence>
<dbReference type="InterPro" id="IPR011008">
    <property type="entry name" value="Dimeric_a/b-barrel"/>
</dbReference>
<dbReference type="GO" id="GO:0043200">
    <property type="term" value="P:response to amino acid"/>
    <property type="evidence" value="ECO:0007669"/>
    <property type="project" value="TreeGrafter"/>
</dbReference>
<reference evidence="5 6" key="1">
    <citation type="submission" date="2018-07" db="EMBL/GenBank/DDBJ databases">
        <title>Chryseobacterium lacus sp. nov., isolated from lake water.</title>
        <authorList>
            <person name="Li C.-M."/>
        </authorList>
    </citation>
    <scope>NUCLEOTIDE SEQUENCE [LARGE SCALE GENOMIC DNA]</scope>
    <source>
        <strain evidence="5 6">YLOS41</strain>
    </source>
</reference>
<dbReference type="GO" id="GO:0005829">
    <property type="term" value="C:cytosol"/>
    <property type="evidence" value="ECO:0007669"/>
    <property type="project" value="TreeGrafter"/>
</dbReference>
<dbReference type="Pfam" id="PF01037">
    <property type="entry name" value="AsnC_trans_reg"/>
    <property type="match status" value="1"/>
</dbReference>
<accession>A0A368N2Z5</accession>
<dbReference type="PANTHER" id="PTHR30154">
    <property type="entry name" value="LEUCINE-RESPONSIVE REGULATORY PROTEIN"/>
    <property type="match status" value="1"/>
</dbReference>
<evidence type="ECO:0000313" key="6">
    <source>
        <dbReference type="Proteomes" id="UP000252172"/>
    </source>
</evidence>
<dbReference type="InterPro" id="IPR000485">
    <property type="entry name" value="AsnC-type_HTH_dom"/>
</dbReference>
<sequence>MNYQLDEIDKKILDFLVENTRMPFTEIAKQMDVSAGTIHVRVKKMEDAGIILGSSLNIDYTKLDYYFTAFIGILLTKSNRTHEVLRELSKIPNVVEISVISGKYNIFCKIRAKNTDDAKKIIYQIDDIQDVMRTESMISMEEYLSDKNRLINAVRI</sequence>
<dbReference type="EMBL" id="QPIE01000002">
    <property type="protein sequence ID" value="RCU43994.1"/>
    <property type="molecule type" value="Genomic_DNA"/>
</dbReference>
<dbReference type="SMART" id="SM00344">
    <property type="entry name" value="HTH_ASNC"/>
    <property type="match status" value="1"/>
</dbReference>
<comment type="caution">
    <text evidence="5">The sequence shown here is derived from an EMBL/GenBank/DDBJ whole genome shotgun (WGS) entry which is preliminary data.</text>
</comment>
<dbReference type="InterPro" id="IPR036390">
    <property type="entry name" value="WH_DNA-bd_sf"/>
</dbReference>
<dbReference type="InterPro" id="IPR011991">
    <property type="entry name" value="ArsR-like_HTH"/>
</dbReference>
<dbReference type="CDD" id="cd00090">
    <property type="entry name" value="HTH_ARSR"/>
    <property type="match status" value="1"/>
</dbReference>
<dbReference type="Gene3D" id="3.30.70.920">
    <property type="match status" value="1"/>
</dbReference>
<evidence type="ECO:0000313" key="5">
    <source>
        <dbReference type="EMBL" id="RCU43994.1"/>
    </source>
</evidence>
<keyword evidence="1" id="KW-0805">Transcription regulation</keyword>
<dbReference type="Pfam" id="PF13404">
    <property type="entry name" value="HTH_AsnC-type"/>
    <property type="match status" value="1"/>
</dbReference>
<proteinExistence type="predicted"/>
<dbReference type="Proteomes" id="UP000252172">
    <property type="component" value="Unassembled WGS sequence"/>
</dbReference>
<protein>
    <submittedName>
        <fullName evidence="5">AsnC family transcriptional regulator</fullName>
    </submittedName>
</protein>
<evidence type="ECO:0000256" key="2">
    <source>
        <dbReference type="ARBA" id="ARBA00023125"/>
    </source>
</evidence>